<sequence>MADHTIKVAITRETIHVPTADGEILFTIQEERLDFSSPLVLAVPGWPFGPNPNRVDGIVRNTPFEIDRVTMPSYYRVVKWLFLLSDEENDLAVTSEIKALRRGDNVHFMEYAIMGDSSVIPYDLDVIEDGSAVRLIINSRYEGVLSARTSKIGVFN</sequence>
<evidence type="ECO:0000313" key="1">
    <source>
        <dbReference type="EMBL" id="OSM07660.1"/>
    </source>
</evidence>
<dbReference type="Proteomes" id="UP000194003">
    <property type="component" value="Unassembled WGS sequence"/>
</dbReference>
<comment type="caution">
    <text evidence="1">The sequence shown here is derived from an EMBL/GenBank/DDBJ whole genome shotgun (WGS) entry which is preliminary data.</text>
</comment>
<dbReference type="AlphaFoldDB" id="A0A1Y2KA09"/>
<name>A0A1Y2KA09_9PROT</name>
<dbReference type="EMBL" id="LVJN01000012">
    <property type="protein sequence ID" value="OSM07660.1"/>
    <property type="molecule type" value="Genomic_DNA"/>
</dbReference>
<evidence type="ECO:0000313" key="2">
    <source>
        <dbReference type="Proteomes" id="UP000194003"/>
    </source>
</evidence>
<proteinExistence type="predicted"/>
<accession>A0A1Y2KA09</accession>
<reference evidence="1 2" key="1">
    <citation type="journal article" date="2016" name="BMC Genomics">
        <title>Combined genomic and structural analyses of a cultured magnetotactic bacterium reveals its niche adaptation to a dynamic environment.</title>
        <authorList>
            <person name="Araujo A.C."/>
            <person name="Morillo V."/>
            <person name="Cypriano J."/>
            <person name="Teixeira L.C."/>
            <person name="Leao P."/>
            <person name="Lyra S."/>
            <person name="Almeida L.G."/>
            <person name="Bazylinski D.A."/>
            <person name="Vasconcellos A.T."/>
            <person name="Abreu F."/>
            <person name="Lins U."/>
        </authorList>
    </citation>
    <scope>NUCLEOTIDE SEQUENCE [LARGE SCALE GENOMIC DNA]</scope>
    <source>
        <strain evidence="1 2">IT-1</strain>
    </source>
</reference>
<keyword evidence="2" id="KW-1185">Reference proteome</keyword>
<organism evidence="1 2">
    <name type="scientific">Magnetofaba australis IT-1</name>
    <dbReference type="NCBI Taxonomy" id="1434232"/>
    <lineage>
        <taxon>Bacteria</taxon>
        <taxon>Pseudomonadati</taxon>
        <taxon>Pseudomonadota</taxon>
        <taxon>Magnetococcia</taxon>
        <taxon>Magnetococcales</taxon>
        <taxon>Magnetococcaceae</taxon>
        <taxon>Magnetofaba</taxon>
    </lineage>
</organism>
<dbReference type="RefSeq" id="WP_085440192.1">
    <property type="nucleotide sequence ID" value="NZ_LVJN01000012.1"/>
</dbReference>
<dbReference type="STRING" id="1434232.MAIT1_04577"/>
<gene>
    <name evidence="1" type="ORF">MAIT1_04577</name>
</gene>
<protein>
    <submittedName>
        <fullName evidence="1">Uncharacterized protein</fullName>
    </submittedName>
</protein>